<dbReference type="SUPFAM" id="SSF50729">
    <property type="entry name" value="PH domain-like"/>
    <property type="match status" value="1"/>
</dbReference>
<feature type="domain" description="IRS-type PTB" evidence="1">
    <location>
        <begin position="117"/>
        <end position="192"/>
    </location>
</feature>
<dbReference type="GO" id="GO:0007169">
    <property type="term" value="P:cell surface receptor protein tyrosine kinase signaling pathway"/>
    <property type="evidence" value="ECO:0007669"/>
    <property type="project" value="TreeGrafter"/>
</dbReference>
<dbReference type="Gene3D" id="2.30.29.30">
    <property type="entry name" value="Pleckstrin-homology domain (PH domain)/Phosphotyrosine-binding domain (PTB)"/>
    <property type="match status" value="2"/>
</dbReference>
<gene>
    <name evidence="2" type="ORF">KC01_LOCUS39684</name>
</gene>
<dbReference type="PROSITE" id="PS51064">
    <property type="entry name" value="IRS_PTB"/>
    <property type="match status" value="1"/>
</dbReference>
<evidence type="ECO:0000313" key="2">
    <source>
        <dbReference type="EMBL" id="CAL1613479.1"/>
    </source>
</evidence>
<dbReference type="InterPro" id="IPR011993">
    <property type="entry name" value="PH-like_dom_sf"/>
</dbReference>
<dbReference type="InterPro" id="IPR002404">
    <property type="entry name" value="IRS_PTB"/>
</dbReference>
<sequence length="192" mass="21025">MGVGRLELNTVVDNTGAGCEQKKSHKARKVVRLRDCLSVTAAPKESCPPDCESFYLNTTSTTYTLASPATQDWISALCLLAFQDPEDADKGAFDRGNGLILEDNDLYSSWESDALEPPKAHLVSVRLTEASQRCNLSGDYLISPDADALLLLHPETHDVIFHWPYKMLRKYGQVEGGFSIEAGRRCESGAGS</sequence>
<dbReference type="EMBL" id="OZ035830">
    <property type="protein sequence ID" value="CAL1613479.1"/>
    <property type="molecule type" value="Genomic_DNA"/>
</dbReference>
<keyword evidence="3" id="KW-1185">Reference proteome</keyword>
<organism evidence="2 3">
    <name type="scientific">Knipowitschia caucasica</name>
    <name type="common">Caucasian dwarf goby</name>
    <name type="synonym">Pomatoschistus caucasicus</name>
    <dbReference type="NCBI Taxonomy" id="637954"/>
    <lineage>
        <taxon>Eukaryota</taxon>
        <taxon>Metazoa</taxon>
        <taxon>Chordata</taxon>
        <taxon>Craniata</taxon>
        <taxon>Vertebrata</taxon>
        <taxon>Euteleostomi</taxon>
        <taxon>Actinopterygii</taxon>
        <taxon>Neopterygii</taxon>
        <taxon>Teleostei</taxon>
        <taxon>Neoteleostei</taxon>
        <taxon>Acanthomorphata</taxon>
        <taxon>Gobiaria</taxon>
        <taxon>Gobiiformes</taxon>
        <taxon>Gobioidei</taxon>
        <taxon>Gobiidae</taxon>
        <taxon>Gobiinae</taxon>
        <taxon>Knipowitschia</taxon>
    </lineage>
</organism>
<protein>
    <recommendedName>
        <fullName evidence="1">IRS-type PTB domain-containing protein</fullName>
    </recommendedName>
</protein>
<dbReference type="GO" id="GO:0043410">
    <property type="term" value="P:positive regulation of MAPK cascade"/>
    <property type="evidence" value="ECO:0007669"/>
    <property type="project" value="TreeGrafter"/>
</dbReference>
<evidence type="ECO:0000313" key="3">
    <source>
        <dbReference type="Proteomes" id="UP001497482"/>
    </source>
</evidence>
<dbReference type="GO" id="GO:0005737">
    <property type="term" value="C:cytoplasm"/>
    <property type="evidence" value="ECO:0007669"/>
    <property type="project" value="TreeGrafter"/>
</dbReference>
<dbReference type="GO" id="GO:0007265">
    <property type="term" value="P:Ras protein signal transduction"/>
    <property type="evidence" value="ECO:0007669"/>
    <property type="project" value="TreeGrafter"/>
</dbReference>
<dbReference type="AlphaFoldDB" id="A0AAV2MJJ8"/>
<reference evidence="2 3" key="1">
    <citation type="submission" date="2024-04" db="EMBL/GenBank/DDBJ databases">
        <authorList>
            <person name="Waldvogel A.-M."/>
            <person name="Schoenle A."/>
        </authorList>
    </citation>
    <scope>NUCLEOTIDE SEQUENCE [LARGE SCALE GENOMIC DNA]</scope>
</reference>
<evidence type="ECO:0000259" key="1">
    <source>
        <dbReference type="PROSITE" id="PS51064"/>
    </source>
</evidence>
<dbReference type="Proteomes" id="UP001497482">
    <property type="component" value="Chromosome 8"/>
</dbReference>
<dbReference type="PANTHER" id="PTHR21258">
    <property type="entry name" value="DOCKING PROTEIN RELATED"/>
    <property type="match status" value="1"/>
</dbReference>
<proteinExistence type="predicted"/>
<accession>A0AAV2MJJ8</accession>
<name>A0AAV2MJJ8_KNICA</name>
<dbReference type="Pfam" id="PF02174">
    <property type="entry name" value="IRS"/>
    <property type="match status" value="1"/>
</dbReference>
<dbReference type="PANTHER" id="PTHR21258:SF58">
    <property type="entry name" value="DOCKING PROTEIN 3-LIKE"/>
    <property type="match status" value="1"/>
</dbReference>
<dbReference type="InterPro" id="IPR050996">
    <property type="entry name" value="Docking_Protein_DOK"/>
</dbReference>
<dbReference type="SMART" id="SM01244">
    <property type="entry name" value="IRS"/>
    <property type="match status" value="1"/>
</dbReference>